<dbReference type="PANTHER" id="PTHR24006:SF888">
    <property type="entry name" value="UBIQUITIN CARBOXYL-TERMINAL HYDROLASE 30"/>
    <property type="match status" value="1"/>
</dbReference>
<feature type="compositionally biased region" description="Basic and acidic residues" evidence="8">
    <location>
        <begin position="268"/>
        <end position="281"/>
    </location>
</feature>
<keyword evidence="5" id="KW-0833">Ubl conjugation pathway</keyword>
<protein>
    <recommendedName>
        <fullName evidence="3">ubiquitinyl hydrolase 1</fullName>
        <ecNumber evidence="3">3.4.19.12</ecNumber>
    </recommendedName>
</protein>
<feature type="compositionally biased region" description="Polar residues" evidence="8">
    <location>
        <begin position="282"/>
        <end position="293"/>
    </location>
</feature>
<dbReference type="InterPro" id="IPR018200">
    <property type="entry name" value="USP_CS"/>
</dbReference>
<dbReference type="InterPro" id="IPR050164">
    <property type="entry name" value="Peptidase_C19"/>
</dbReference>
<evidence type="ECO:0000256" key="3">
    <source>
        <dbReference type="ARBA" id="ARBA00012759"/>
    </source>
</evidence>
<accession>A0ABR1TMP0</accession>
<evidence type="ECO:0000256" key="5">
    <source>
        <dbReference type="ARBA" id="ARBA00022786"/>
    </source>
</evidence>
<comment type="caution">
    <text evidence="11">The sequence shown here is derived from an EMBL/GenBank/DDBJ whole genome shotgun (WGS) entry which is preliminary data.</text>
</comment>
<feature type="compositionally biased region" description="Polar residues" evidence="8">
    <location>
        <begin position="666"/>
        <end position="683"/>
    </location>
</feature>
<feature type="region of interest" description="Disordered" evidence="8">
    <location>
        <begin position="657"/>
        <end position="683"/>
    </location>
</feature>
<dbReference type="InterPro" id="IPR038765">
    <property type="entry name" value="Papain-like_cys_pep_sf"/>
</dbReference>
<dbReference type="Proteomes" id="UP001446871">
    <property type="component" value="Unassembled WGS sequence"/>
</dbReference>
<evidence type="ECO:0000256" key="9">
    <source>
        <dbReference type="SAM" id="Phobius"/>
    </source>
</evidence>
<sequence length="683" mass="75025">MSSSHQFKTATRPDDVPIRLSVPNIILERLQQPTVIVTVVIIAFALFYQSLHSSPFSTRRHLGLVLWDFIVTITPASLLYTIDNWLNPTMLTYAQAARTDLPTTHGAKSETLQKILGLNQSGGIMNSVANAGRRGLSTLSSSSLKRRHGYPPAGLGNYDNSCFQNSILQGLSSLEFFPEYLKAAIPQSEDGATNDEGSASTLLNLLAQLRDPKNNGNTLWTPKKLKSLDTWEQQDAQEYFSKILDELDKEVSKTTKASSKFAGLESAGSKDDGESSQHSDDSGYQSVVSTSKPGSEVNVAKNPLEGLAAQRVACTQCGFSEGLSLIPFNCLTLNLGMDGGPQDLYERLDSYTHLESIDGVHCAKCSLLKAQHLLRLLVKRGEENGLSEKTLLEPMSRLEAANLALEEDDFDEKTLRDKCKIKDGNRVNTTKTKQAAIARPPRSLAIHINRSAFDERTGSMFKNSARLQFPTELDLGPWCLGSAGSEDQPANIAFPDDKEMPAKALSLEEQWILEPTKSMVAGDLHPSKISGPLYELRAVITHQGRHDNGHYVCYRKHTQQPRKLAVSPSLGPESSDDEKPMVGDDTDGTEGKWWRLSDENVFEVSEEQVLGQGGVFMLFYDCVDQNLVLNNQATGDEEGPAVTQDDEAYHEMTVGVEPSQKEETALPTTEDTFVSSLLGRPNS</sequence>
<dbReference type="InterPro" id="IPR028889">
    <property type="entry name" value="USP"/>
</dbReference>
<feature type="transmembrane region" description="Helical" evidence="9">
    <location>
        <begin position="30"/>
        <end position="50"/>
    </location>
</feature>
<evidence type="ECO:0000256" key="2">
    <source>
        <dbReference type="ARBA" id="ARBA00009085"/>
    </source>
</evidence>
<dbReference type="CDD" id="cd02662">
    <property type="entry name" value="Peptidase_C19F"/>
    <property type="match status" value="1"/>
</dbReference>
<dbReference type="InterPro" id="IPR001394">
    <property type="entry name" value="Peptidase_C19_UCH"/>
</dbReference>
<keyword evidence="6 11" id="KW-0378">Hydrolase</keyword>
<keyword evidence="9" id="KW-0812">Transmembrane</keyword>
<comment type="catalytic activity">
    <reaction evidence="1">
        <text>Thiol-dependent hydrolysis of ester, thioester, amide, peptide and isopeptide bonds formed by the C-terminal Gly of ubiquitin (a 76-residue protein attached to proteins as an intracellular targeting signal).</text>
        <dbReference type="EC" id="3.4.19.12"/>
    </reaction>
</comment>
<evidence type="ECO:0000259" key="10">
    <source>
        <dbReference type="PROSITE" id="PS50235"/>
    </source>
</evidence>
<evidence type="ECO:0000256" key="6">
    <source>
        <dbReference type="ARBA" id="ARBA00022801"/>
    </source>
</evidence>
<keyword evidence="9" id="KW-1133">Transmembrane helix</keyword>
<dbReference type="Pfam" id="PF00443">
    <property type="entry name" value="UCH"/>
    <property type="match status" value="1"/>
</dbReference>
<dbReference type="EC" id="3.4.19.12" evidence="3"/>
<evidence type="ECO:0000256" key="7">
    <source>
        <dbReference type="ARBA" id="ARBA00022807"/>
    </source>
</evidence>
<comment type="similarity">
    <text evidence="2">Belongs to the peptidase C19 family.</text>
</comment>
<keyword evidence="12" id="KW-1185">Reference proteome</keyword>
<feature type="domain" description="USP" evidence="10">
    <location>
        <begin position="153"/>
        <end position="623"/>
    </location>
</feature>
<evidence type="ECO:0000256" key="1">
    <source>
        <dbReference type="ARBA" id="ARBA00000707"/>
    </source>
</evidence>
<evidence type="ECO:0000256" key="8">
    <source>
        <dbReference type="SAM" id="MobiDB-lite"/>
    </source>
</evidence>
<keyword evidence="7" id="KW-0788">Thiol protease</keyword>
<dbReference type="PANTHER" id="PTHR24006">
    <property type="entry name" value="UBIQUITIN CARBOXYL-TERMINAL HYDROLASE"/>
    <property type="match status" value="1"/>
</dbReference>
<organism evidence="11 12">
    <name type="scientific">Apiospora saccharicola</name>
    <dbReference type="NCBI Taxonomy" id="335842"/>
    <lineage>
        <taxon>Eukaryota</taxon>
        <taxon>Fungi</taxon>
        <taxon>Dikarya</taxon>
        <taxon>Ascomycota</taxon>
        <taxon>Pezizomycotina</taxon>
        <taxon>Sordariomycetes</taxon>
        <taxon>Xylariomycetidae</taxon>
        <taxon>Amphisphaeriales</taxon>
        <taxon>Apiosporaceae</taxon>
        <taxon>Apiospora</taxon>
    </lineage>
</organism>
<keyword evidence="9" id="KW-0472">Membrane</keyword>
<evidence type="ECO:0000256" key="4">
    <source>
        <dbReference type="ARBA" id="ARBA00022670"/>
    </source>
</evidence>
<dbReference type="PROSITE" id="PS50235">
    <property type="entry name" value="USP_3"/>
    <property type="match status" value="1"/>
</dbReference>
<feature type="transmembrane region" description="Helical" evidence="9">
    <location>
        <begin position="62"/>
        <end position="82"/>
    </location>
</feature>
<name>A0ABR1TMP0_9PEZI</name>
<gene>
    <name evidence="11" type="ORF">PG996_015711</name>
</gene>
<reference evidence="11 12" key="1">
    <citation type="submission" date="2023-01" db="EMBL/GenBank/DDBJ databases">
        <title>Analysis of 21 Apiospora genomes using comparative genomics revels a genus with tremendous synthesis potential of carbohydrate active enzymes and secondary metabolites.</title>
        <authorList>
            <person name="Sorensen T."/>
        </authorList>
    </citation>
    <scope>NUCLEOTIDE SEQUENCE [LARGE SCALE GENOMIC DNA]</scope>
    <source>
        <strain evidence="11 12">CBS 83171</strain>
    </source>
</reference>
<dbReference type="PROSITE" id="PS00973">
    <property type="entry name" value="USP_2"/>
    <property type="match status" value="1"/>
</dbReference>
<dbReference type="SUPFAM" id="SSF54001">
    <property type="entry name" value="Cysteine proteinases"/>
    <property type="match status" value="1"/>
</dbReference>
<keyword evidence="4" id="KW-0645">Protease</keyword>
<feature type="region of interest" description="Disordered" evidence="8">
    <location>
        <begin position="262"/>
        <end position="297"/>
    </location>
</feature>
<dbReference type="GO" id="GO:0016787">
    <property type="term" value="F:hydrolase activity"/>
    <property type="evidence" value="ECO:0007669"/>
    <property type="project" value="UniProtKB-KW"/>
</dbReference>
<dbReference type="Gene3D" id="3.90.70.10">
    <property type="entry name" value="Cysteine proteinases"/>
    <property type="match status" value="1"/>
</dbReference>
<evidence type="ECO:0000313" key="11">
    <source>
        <dbReference type="EMBL" id="KAK8047647.1"/>
    </source>
</evidence>
<feature type="region of interest" description="Disordered" evidence="8">
    <location>
        <begin position="559"/>
        <end position="592"/>
    </location>
</feature>
<evidence type="ECO:0000313" key="12">
    <source>
        <dbReference type="Proteomes" id="UP001446871"/>
    </source>
</evidence>
<dbReference type="EMBL" id="JAQQWM010000009">
    <property type="protein sequence ID" value="KAK8047647.1"/>
    <property type="molecule type" value="Genomic_DNA"/>
</dbReference>
<proteinExistence type="inferred from homology"/>